<protein>
    <recommendedName>
        <fullName evidence="3">Bacteriophage tail tape measure N-terminal domain-containing protein</fullName>
    </recommendedName>
</protein>
<dbReference type="RefSeq" id="WP_184805986.1">
    <property type="nucleotide sequence ID" value="NZ_JACIIZ010000015.1"/>
</dbReference>
<evidence type="ECO:0000313" key="1">
    <source>
        <dbReference type="EMBL" id="MBB6254099.1"/>
    </source>
</evidence>
<evidence type="ECO:0008006" key="3">
    <source>
        <dbReference type="Google" id="ProtNLM"/>
    </source>
</evidence>
<organism evidence="1 2">
    <name type="scientific">Nitrospirillum iridis</name>
    <dbReference type="NCBI Taxonomy" id="765888"/>
    <lineage>
        <taxon>Bacteria</taxon>
        <taxon>Pseudomonadati</taxon>
        <taxon>Pseudomonadota</taxon>
        <taxon>Alphaproteobacteria</taxon>
        <taxon>Rhodospirillales</taxon>
        <taxon>Azospirillaceae</taxon>
        <taxon>Nitrospirillum</taxon>
    </lineage>
</organism>
<comment type="caution">
    <text evidence="1">The sequence shown here is derived from an EMBL/GenBank/DDBJ whole genome shotgun (WGS) entry which is preliminary data.</text>
</comment>
<keyword evidence="2" id="KW-1185">Reference proteome</keyword>
<proteinExistence type="predicted"/>
<accession>A0A7X0EGY7</accession>
<dbReference type="AlphaFoldDB" id="A0A7X0EGY7"/>
<evidence type="ECO:0000313" key="2">
    <source>
        <dbReference type="Proteomes" id="UP000539175"/>
    </source>
</evidence>
<dbReference type="EMBL" id="JACIIZ010000015">
    <property type="protein sequence ID" value="MBB6254099.1"/>
    <property type="molecule type" value="Genomic_DNA"/>
</dbReference>
<reference evidence="1 2" key="1">
    <citation type="submission" date="2020-08" db="EMBL/GenBank/DDBJ databases">
        <title>Genomic Encyclopedia of Type Strains, Phase IV (KMG-IV): sequencing the most valuable type-strain genomes for metagenomic binning, comparative biology and taxonomic classification.</title>
        <authorList>
            <person name="Goeker M."/>
        </authorList>
    </citation>
    <scope>NUCLEOTIDE SEQUENCE [LARGE SCALE GENOMIC DNA]</scope>
    <source>
        <strain evidence="1 2">DSM 22198</strain>
    </source>
</reference>
<name>A0A7X0EGY7_9PROT</name>
<sequence length="1005" mass="105833">MADQSWTVLTTLTVDDKLTAALQRAAAAAQQAQAAIAGMMNGVSGLGTAENQTATSTSNLAERMRELEQAVLLQTTASQNNSAALRTLADGLGQHQTATEGARRATQEAVKTMEGLSLATVGAKRELLVLVHEMMSGNFSRMPGSMLVLTERMGGLSGATTGAAVGMAALGIGAYELIDHVAELDRQVKGLSGDMAALGHGAQNTPAQIGKWIDEIREKYKLTAEEAGALGRAFLGLTASAEDKGMLERYTVTLAHMSPALGGVEKFSNQVAAAWLGGADAVEKLGLRLQGLSVSDLEALGVARQQHDVTAARNVLLKVMAERAEAAAAAIDKANSALATDAKAKRPGKDDWGVTASADYTRAQDQLKSAMATEGPDQNAVEAYQRDQFGPATLARELREQATAWQGGRAELLAAEVKAWSDMVATGKLGAEAMQEAQSHLNQAQAALRKQNSSDAVTNARDQLVSQAAVTDQGHAVRLQAQINADRALLASDKLTVEDRKAVQRDLDQALAQARQQDSADAITASRDQLARQAALGAQTRTQQLEAQIAADTALLNSGRLTADARLTIERELNQAKAQLQGEARAQQQAIAKDDAATSLELSRIKFQAEKDRLDEEVRLGNITAAQKYAALRDLAQKEAALNEFILNGERAGLQDQPKEFEAVGNRIIALKEQLNADLAKLSRDQTKDELAEFDKRLAGYRRVNSEIGSVASSLVSNILRQQQSMSQILLSLGDRVLSHTMGSLAEEGAKWVEKEALKTAASRAGSAVRMTADAAENSTMLGRIAAQVISWVTGETQKTGAAAAGAAARATIEEADQVARAATGYATALGEIAQLAPVAAAATFASISAIPVVGPGMAPAAAAEAQATVMGMMAAVPFFSAAGGWGQVPADGVVGELHKDEMVLPASIATPLRSAIAAIPTFSLPKAQPFPAFGLPDYSGMRAQAMGAVTNNNVRNSTSHTTNNHISVSVQTGESPSEWLRNGGVDEIHRQVVNKMRNFGFKLK</sequence>
<gene>
    <name evidence="1" type="ORF">FHS74_004682</name>
</gene>
<dbReference type="Proteomes" id="UP000539175">
    <property type="component" value="Unassembled WGS sequence"/>
</dbReference>